<sequence>MPTSRSELKKKVTEILKDADLESTSAKKVRKQLEDDLDMDLTDRKEEVNDIIQEVMDENEEDEEDEGGKQSSDYEPEAAPAPPKKKKTNNSSLFLQKTQR</sequence>
<dbReference type="PROSITE" id="PS51998">
    <property type="entry name" value="DEK_C"/>
    <property type="match status" value="1"/>
</dbReference>
<evidence type="ECO:0000313" key="7">
    <source>
        <dbReference type="EMBL" id="CAF2774105.1"/>
    </source>
</evidence>
<feature type="compositionally biased region" description="Polar residues" evidence="5">
    <location>
        <begin position="89"/>
        <end position="100"/>
    </location>
</feature>
<evidence type="ECO:0000259" key="6">
    <source>
        <dbReference type="PROSITE" id="PS51998"/>
    </source>
</evidence>
<dbReference type="PANTHER" id="PTHR13468">
    <property type="entry name" value="DEK PROTEIN"/>
    <property type="match status" value="1"/>
</dbReference>
<evidence type="ECO:0000256" key="1">
    <source>
        <dbReference type="ARBA" id="ARBA00004123"/>
    </source>
</evidence>
<protein>
    <submittedName>
        <fullName evidence="7">UAF30</fullName>
    </submittedName>
</protein>
<dbReference type="GO" id="GO:0005634">
    <property type="term" value="C:nucleus"/>
    <property type="evidence" value="ECO:0007669"/>
    <property type="project" value="UniProtKB-SubCell"/>
</dbReference>
<comment type="subcellular location">
    <subcellularLocation>
        <location evidence="1">Nucleus</location>
    </subcellularLocation>
</comment>
<dbReference type="AlphaFoldDB" id="A0A7R8CGA2"/>
<evidence type="ECO:0000313" key="8">
    <source>
        <dbReference type="Proteomes" id="UP000675881"/>
    </source>
</evidence>
<name>A0A7R8CGA2_LEPSM</name>
<dbReference type="GO" id="GO:0042393">
    <property type="term" value="F:histone binding"/>
    <property type="evidence" value="ECO:0007669"/>
    <property type="project" value="TreeGrafter"/>
</dbReference>
<dbReference type="GO" id="GO:0006325">
    <property type="term" value="P:chromatin organization"/>
    <property type="evidence" value="ECO:0007669"/>
    <property type="project" value="UniProtKB-KW"/>
</dbReference>
<dbReference type="Proteomes" id="UP000675881">
    <property type="component" value="Chromosome 1"/>
</dbReference>
<dbReference type="Pfam" id="PF08766">
    <property type="entry name" value="DEK_C"/>
    <property type="match status" value="1"/>
</dbReference>
<dbReference type="GO" id="GO:2000779">
    <property type="term" value="P:regulation of double-strand break repair"/>
    <property type="evidence" value="ECO:0007669"/>
    <property type="project" value="TreeGrafter"/>
</dbReference>
<dbReference type="GO" id="GO:0003677">
    <property type="term" value="F:DNA binding"/>
    <property type="evidence" value="ECO:0007669"/>
    <property type="project" value="UniProtKB-KW"/>
</dbReference>
<accession>A0A7R8CGA2</accession>
<reference evidence="7" key="1">
    <citation type="submission" date="2021-02" db="EMBL/GenBank/DDBJ databases">
        <authorList>
            <person name="Bekaert M."/>
        </authorList>
    </citation>
    <scope>NUCLEOTIDE SEQUENCE</scope>
    <source>
        <strain evidence="7">IoA-00</strain>
    </source>
</reference>
<evidence type="ECO:0000256" key="3">
    <source>
        <dbReference type="ARBA" id="ARBA00023125"/>
    </source>
</evidence>
<keyword evidence="2" id="KW-0156">Chromatin regulator</keyword>
<feature type="domain" description="DEK-C" evidence="6">
    <location>
        <begin position="2"/>
        <end position="57"/>
    </location>
</feature>
<dbReference type="SUPFAM" id="SSF109715">
    <property type="entry name" value="DEK C-terminal domain"/>
    <property type="match status" value="1"/>
</dbReference>
<proteinExistence type="predicted"/>
<evidence type="ECO:0000256" key="5">
    <source>
        <dbReference type="SAM" id="MobiDB-lite"/>
    </source>
</evidence>
<dbReference type="OrthoDB" id="10251073at2759"/>
<dbReference type="Gene3D" id="1.10.10.60">
    <property type="entry name" value="Homeodomain-like"/>
    <property type="match status" value="1"/>
</dbReference>
<dbReference type="EMBL" id="HG994580">
    <property type="protein sequence ID" value="CAF2774105.1"/>
    <property type="molecule type" value="Genomic_DNA"/>
</dbReference>
<feature type="compositionally biased region" description="Acidic residues" evidence="5">
    <location>
        <begin position="55"/>
        <end position="66"/>
    </location>
</feature>
<organism evidence="7 8">
    <name type="scientific">Lepeophtheirus salmonis</name>
    <name type="common">Salmon louse</name>
    <name type="synonym">Caligus salmonis</name>
    <dbReference type="NCBI Taxonomy" id="72036"/>
    <lineage>
        <taxon>Eukaryota</taxon>
        <taxon>Metazoa</taxon>
        <taxon>Ecdysozoa</taxon>
        <taxon>Arthropoda</taxon>
        <taxon>Crustacea</taxon>
        <taxon>Multicrustacea</taxon>
        <taxon>Hexanauplia</taxon>
        <taxon>Copepoda</taxon>
        <taxon>Siphonostomatoida</taxon>
        <taxon>Caligidae</taxon>
        <taxon>Lepeophtheirus</taxon>
    </lineage>
</organism>
<dbReference type="InterPro" id="IPR044198">
    <property type="entry name" value="DEK"/>
</dbReference>
<feature type="region of interest" description="Disordered" evidence="5">
    <location>
        <begin position="55"/>
        <end position="100"/>
    </location>
</feature>
<dbReference type="PANTHER" id="PTHR13468:SF1">
    <property type="entry name" value="PROTEIN DEK"/>
    <property type="match status" value="1"/>
</dbReference>
<dbReference type="InterPro" id="IPR014876">
    <property type="entry name" value="DEK_C"/>
</dbReference>
<gene>
    <name evidence="7" type="ORF">LSAA_1996</name>
</gene>
<evidence type="ECO:0000256" key="2">
    <source>
        <dbReference type="ARBA" id="ARBA00022853"/>
    </source>
</evidence>
<evidence type="ECO:0000256" key="4">
    <source>
        <dbReference type="ARBA" id="ARBA00023242"/>
    </source>
</evidence>
<keyword evidence="3" id="KW-0238">DNA-binding</keyword>
<keyword evidence="8" id="KW-1185">Reference proteome</keyword>
<keyword evidence="4" id="KW-0539">Nucleus</keyword>